<reference evidence="3" key="1">
    <citation type="journal article" date="2015" name="Nature">
        <title>Complex archaea that bridge the gap between prokaryotes and eukaryotes.</title>
        <authorList>
            <person name="Spang A."/>
            <person name="Saw J.H."/>
            <person name="Jorgensen S.L."/>
            <person name="Zaremba-Niedzwiedzka K."/>
            <person name="Martijn J."/>
            <person name="Lind A.E."/>
            <person name="van Eijk R."/>
            <person name="Schleper C."/>
            <person name="Guy L."/>
            <person name="Ettema T.J."/>
        </authorList>
    </citation>
    <scope>NUCLEOTIDE SEQUENCE</scope>
</reference>
<evidence type="ECO:0000259" key="2">
    <source>
        <dbReference type="Pfam" id="PF00188"/>
    </source>
</evidence>
<dbReference type="InterPro" id="IPR014044">
    <property type="entry name" value="CAP_dom"/>
</dbReference>
<feature type="domain" description="SCP" evidence="2">
    <location>
        <begin position="9"/>
        <end position="106"/>
    </location>
</feature>
<feature type="transmembrane region" description="Helical" evidence="1">
    <location>
        <begin position="146"/>
        <end position="173"/>
    </location>
</feature>
<evidence type="ECO:0000256" key="1">
    <source>
        <dbReference type="SAM" id="Phobius"/>
    </source>
</evidence>
<dbReference type="InterPro" id="IPR035940">
    <property type="entry name" value="CAP_sf"/>
</dbReference>
<dbReference type="SUPFAM" id="SSF55797">
    <property type="entry name" value="PR-1-like"/>
    <property type="match status" value="1"/>
</dbReference>
<dbReference type="Gene3D" id="3.40.33.10">
    <property type="entry name" value="CAP"/>
    <property type="match status" value="1"/>
</dbReference>
<protein>
    <recommendedName>
        <fullName evidence="2">SCP domain-containing protein</fullName>
    </recommendedName>
</protein>
<organism evidence="3">
    <name type="scientific">marine sediment metagenome</name>
    <dbReference type="NCBI Taxonomy" id="412755"/>
    <lineage>
        <taxon>unclassified sequences</taxon>
        <taxon>metagenomes</taxon>
        <taxon>ecological metagenomes</taxon>
    </lineage>
</organism>
<evidence type="ECO:0000313" key="3">
    <source>
        <dbReference type="EMBL" id="KKN50904.1"/>
    </source>
</evidence>
<proteinExistence type="predicted"/>
<keyword evidence="1" id="KW-0472">Membrane</keyword>
<name>A0A0F9R7Y3_9ZZZZ</name>
<dbReference type="PANTHER" id="PTHR31157:SF1">
    <property type="entry name" value="SCP DOMAIN-CONTAINING PROTEIN"/>
    <property type="match status" value="1"/>
</dbReference>
<dbReference type="Pfam" id="PF00188">
    <property type="entry name" value="CAP"/>
    <property type="match status" value="1"/>
</dbReference>
<comment type="caution">
    <text evidence="3">The sequence shown here is derived from an EMBL/GenBank/DDBJ whole genome shotgun (WGS) entry which is preliminary data.</text>
</comment>
<accession>A0A0F9R7Y3</accession>
<feature type="transmembrane region" description="Helical" evidence="1">
    <location>
        <begin position="212"/>
        <end position="231"/>
    </location>
</feature>
<dbReference type="AlphaFoldDB" id="A0A0F9R7Y3"/>
<gene>
    <name evidence="3" type="ORF">LCGC14_0627690</name>
</gene>
<keyword evidence="1" id="KW-1133">Transmembrane helix</keyword>
<dbReference type="PANTHER" id="PTHR31157">
    <property type="entry name" value="SCP DOMAIN-CONTAINING PROTEIN"/>
    <property type="match status" value="1"/>
</dbReference>
<sequence>MGNNVHDIVKAERKKRGIPPMYWSREMARLAQSQANYCAKVGHMVHSDRYAFQGGENLCGGKGKFSPRQIVNSWLHSKAGHREYMLSNRVTKAGVGIAKRNGKMFYAWAFSDASPTYPDCPSFKSKAKKSIKTISMRRILMRTKPLKLMVSLVLGCIGLLGMALGLHGVYVYFNRLEFLFGGEGIKLFFALDVPIRLQSMVMWASERGLQSWFIPLLIFFFGLSIFTYSRLWDIVSRFLDKIRP</sequence>
<dbReference type="EMBL" id="LAZR01001089">
    <property type="protein sequence ID" value="KKN50904.1"/>
    <property type="molecule type" value="Genomic_DNA"/>
</dbReference>
<dbReference type="CDD" id="cd05379">
    <property type="entry name" value="CAP_bacterial"/>
    <property type="match status" value="1"/>
</dbReference>
<keyword evidence="1" id="KW-0812">Transmembrane</keyword>